<dbReference type="InterPro" id="IPR038781">
    <property type="entry name" value="C365.16-ike"/>
</dbReference>
<dbReference type="EMBL" id="QZBD01000136">
    <property type="protein sequence ID" value="THY26945.1"/>
    <property type="molecule type" value="Genomic_DNA"/>
</dbReference>
<keyword evidence="1" id="KW-1133">Transmembrane helix</keyword>
<dbReference type="PANTHER" id="PTHR37845:SF1">
    <property type="entry name" value="SEQUENCE ORPHAN"/>
    <property type="match status" value="1"/>
</dbReference>
<evidence type="ECO:0000313" key="3">
    <source>
        <dbReference type="Proteomes" id="UP000306584"/>
    </source>
</evidence>
<reference evidence="2 3" key="1">
    <citation type="submission" date="2018-10" db="EMBL/GenBank/DDBJ databases">
        <title>Fifty Aureobasidium pullulans genomes reveal a recombining polyextremotolerant generalist.</title>
        <authorList>
            <person name="Gostincar C."/>
            <person name="Turk M."/>
            <person name="Zajc J."/>
            <person name="Gunde-Cimerman N."/>
        </authorList>
    </citation>
    <scope>NUCLEOTIDE SEQUENCE [LARGE SCALE GENOMIC DNA]</scope>
    <source>
        <strain evidence="2 3">EXF-6604</strain>
    </source>
</reference>
<proteinExistence type="predicted"/>
<keyword evidence="1" id="KW-0472">Membrane</keyword>
<name>A0A4S9LDW3_AURPU</name>
<gene>
    <name evidence="2" type="ORF">D6D01_04271</name>
</gene>
<feature type="transmembrane region" description="Helical" evidence="1">
    <location>
        <begin position="195"/>
        <end position="218"/>
    </location>
</feature>
<protein>
    <recommendedName>
        <fullName evidence="4">Mitochondrial carrier</fullName>
    </recommendedName>
</protein>
<accession>A0A4S9LDW3</accession>
<comment type="caution">
    <text evidence="2">The sequence shown here is derived from an EMBL/GenBank/DDBJ whole genome shotgun (WGS) entry which is preliminary data.</text>
</comment>
<keyword evidence="1" id="KW-0812">Transmembrane</keyword>
<evidence type="ECO:0000256" key="1">
    <source>
        <dbReference type="SAM" id="Phobius"/>
    </source>
</evidence>
<dbReference type="AlphaFoldDB" id="A0A4S9LDW3"/>
<dbReference type="PANTHER" id="PTHR37845">
    <property type="entry name" value="SEQUENCE ORPHAN"/>
    <property type="match status" value="1"/>
</dbReference>
<feature type="transmembrane region" description="Helical" evidence="1">
    <location>
        <begin position="154"/>
        <end position="175"/>
    </location>
</feature>
<sequence>MSTIIADSKDTSSPIVRGRPLKEGKSRVFPLFFGDVAAAAISATLVAPIVTIIDRAVVEKISLRQSVLRNIGRQALSILRSPLAFLSSRPFGIVWTLYAVTYGVANSAKTIGAVINTKHVDNAFTIFGSFVLAPRVAATIPDDSNLSPRAQMAIIQLSVPAIIQLATAPLHMLGLDLAARPSQMAYSARAKQVRYGLLSIAFIRAARILPAFGFGCILNGELKEAFREKLAGSYK</sequence>
<dbReference type="Proteomes" id="UP000306584">
    <property type="component" value="Unassembled WGS sequence"/>
</dbReference>
<feature type="transmembrane region" description="Helical" evidence="1">
    <location>
        <begin position="28"/>
        <end position="53"/>
    </location>
</feature>
<dbReference type="GO" id="GO:0005739">
    <property type="term" value="C:mitochondrion"/>
    <property type="evidence" value="ECO:0007669"/>
    <property type="project" value="TreeGrafter"/>
</dbReference>
<evidence type="ECO:0000313" key="2">
    <source>
        <dbReference type="EMBL" id="THY26945.1"/>
    </source>
</evidence>
<organism evidence="2 3">
    <name type="scientific">Aureobasidium pullulans</name>
    <name type="common">Black yeast</name>
    <name type="synonym">Pullularia pullulans</name>
    <dbReference type="NCBI Taxonomy" id="5580"/>
    <lineage>
        <taxon>Eukaryota</taxon>
        <taxon>Fungi</taxon>
        <taxon>Dikarya</taxon>
        <taxon>Ascomycota</taxon>
        <taxon>Pezizomycotina</taxon>
        <taxon>Dothideomycetes</taxon>
        <taxon>Dothideomycetidae</taxon>
        <taxon>Dothideales</taxon>
        <taxon>Saccotheciaceae</taxon>
        <taxon>Aureobasidium</taxon>
    </lineage>
</organism>
<evidence type="ECO:0008006" key="4">
    <source>
        <dbReference type="Google" id="ProtNLM"/>
    </source>
</evidence>